<proteinExistence type="predicted"/>
<reference evidence="1" key="1">
    <citation type="submission" date="2014-05" db="EMBL/GenBank/DDBJ databases">
        <authorList>
            <person name="Chronopoulou M."/>
        </authorList>
    </citation>
    <scope>NUCLEOTIDE SEQUENCE</scope>
    <source>
        <tissue evidence="1">Whole organism</tissue>
    </source>
</reference>
<dbReference type="AlphaFoldDB" id="A0A0K2UDZ2"/>
<accession>A0A0K2UDZ2</accession>
<name>A0A0K2UDZ2_LEPSM</name>
<evidence type="ECO:0000313" key="1">
    <source>
        <dbReference type="EMBL" id="CDW36275.1"/>
    </source>
</evidence>
<organism evidence="1">
    <name type="scientific">Lepeophtheirus salmonis</name>
    <name type="common">Salmon louse</name>
    <name type="synonym">Caligus salmonis</name>
    <dbReference type="NCBI Taxonomy" id="72036"/>
    <lineage>
        <taxon>Eukaryota</taxon>
        <taxon>Metazoa</taxon>
        <taxon>Ecdysozoa</taxon>
        <taxon>Arthropoda</taxon>
        <taxon>Crustacea</taxon>
        <taxon>Multicrustacea</taxon>
        <taxon>Hexanauplia</taxon>
        <taxon>Copepoda</taxon>
        <taxon>Siphonostomatoida</taxon>
        <taxon>Caligidae</taxon>
        <taxon>Lepeophtheirus</taxon>
    </lineage>
</organism>
<dbReference type="EMBL" id="HACA01018914">
    <property type="protein sequence ID" value="CDW36275.1"/>
    <property type="molecule type" value="Transcribed_RNA"/>
</dbReference>
<sequence length="67" mass="7448">MQIVYESTQRAEVIVYQAKTSFPFKILPNIGATACLNLVKAHKINVSSCEAPPVVNECRVLVLLIFK</sequence>
<protein>
    <submittedName>
        <fullName evidence="1">Uncharacterized protein</fullName>
    </submittedName>
</protein>